<dbReference type="PANTHER" id="PTHR30528">
    <property type="entry name" value="CYTOPLASMIC PROTEIN"/>
    <property type="match status" value="1"/>
</dbReference>
<evidence type="ECO:0000313" key="1">
    <source>
        <dbReference type="EMBL" id="SHI89491.1"/>
    </source>
</evidence>
<evidence type="ECO:0000313" key="2">
    <source>
        <dbReference type="Proteomes" id="UP000184292"/>
    </source>
</evidence>
<keyword evidence="2" id="KW-1185">Reference proteome</keyword>
<name>A0A1M6EVM5_9RHOB</name>
<dbReference type="PANTHER" id="PTHR30528:SF0">
    <property type="entry name" value="CYTOPLASMIC PROTEIN"/>
    <property type="match status" value="1"/>
</dbReference>
<gene>
    <name evidence="1" type="ORF">SAMN05444417_2201</name>
</gene>
<evidence type="ECO:0008006" key="3">
    <source>
        <dbReference type="Google" id="ProtNLM"/>
    </source>
</evidence>
<dbReference type="EMBL" id="FQYO01000003">
    <property type="protein sequence ID" value="SHI89491.1"/>
    <property type="molecule type" value="Genomic_DNA"/>
</dbReference>
<dbReference type="RefSeq" id="WP_073329882.1">
    <property type="nucleotide sequence ID" value="NZ_FQYO01000003.1"/>
</dbReference>
<organism evidence="1 2">
    <name type="scientific">Wenxinia saemankumensis</name>
    <dbReference type="NCBI Taxonomy" id="1447782"/>
    <lineage>
        <taxon>Bacteria</taxon>
        <taxon>Pseudomonadati</taxon>
        <taxon>Pseudomonadota</taxon>
        <taxon>Alphaproteobacteria</taxon>
        <taxon>Rhodobacterales</taxon>
        <taxon>Roseobacteraceae</taxon>
        <taxon>Wenxinia</taxon>
    </lineage>
</organism>
<proteinExistence type="predicted"/>
<sequence>MRPVLTNALARRVFLDRHLLLRDEGGPGRGTDLADLVTRLGFVQVDSVNTLARAHDLILWSRRGRYRPRALELAVARDRTLFEGWTHDASAIPMPFWPHWRHRFARMKDRLPGRWEAWQRHDFLSECDGILARIEAEGGLASADTLPAERDPAAAGGPGWWNWHPSKTALEYLWHTGSLAVCHRRGFQKVYDLTERVIPADLRAASPAPEETIDWACRMALDRLGFATGGELAAFLALATPQEVKGWVAGALARGEVEEIAIEGADGSRRTALARPGLVEAAERLPPPGARVRVLSPFDPMLRDRARAERLFGFRYRIEIFVPEAKRRWGYYVFPVWEGDRAIGRIDMARRGGDLAIRAFWPEEGVRMGRGRLQRLEAELERVAGFAGLAGIDRAPDWLRDGPPPV</sequence>
<dbReference type="OrthoDB" id="9787207at2"/>
<protein>
    <recommendedName>
        <fullName evidence="3">Winged helix-turn-helix domain-containing protein</fullName>
    </recommendedName>
</protein>
<dbReference type="Proteomes" id="UP000184292">
    <property type="component" value="Unassembled WGS sequence"/>
</dbReference>
<dbReference type="AlphaFoldDB" id="A0A1M6EVM5"/>
<accession>A0A1M6EVM5</accession>
<reference evidence="1 2" key="1">
    <citation type="submission" date="2016-11" db="EMBL/GenBank/DDBJ databases">
        <authorList>
            <person name="Jaros S."/>
            <person name="Januszkiewicz K."/>
            <person name="Wedrychowicz H."/>
        </authorList>
    </citation>
    <scope>NUCLEOTIDE SEQUENCE [LARGE SCALE GENOMIC DNA]</scope>
    <source>
        <strain evidence="1 2">DSM 100565</strain>
    </source>
</reference>
<dbReference type="InterPro" id="IPR009351">
    <property type="entry name" value="AlkZ-like"/>
</dbReference>
<dbReference type="Pfam" id="PF06224">
    <property type="entry name" value="AlkZ-like"/>
    <property type="match status" value="1"/>
</dbReference>